<dbReference type="AlphaFoldDB" id="A0A542ZTC7"/>
<sequence>MINEAEPVKGKTWYERDYPVLVAAVAICQDNAYNRAMTHEIARRTGIDVVDVVKSINNLQERYLYAKDTSTVGARDYIVTGATAAGLQATDVWPSAQSLEERLIAILEKQLEELSADSPKAKKV</sequence>
<reference evidence="1 2" key="1">
    <citation type="submission" date="2019-06" db="EMBL/GenBank/DDBJ databases">
        <title>Sequencing the genomes of 1000 actinobacteria strains.</title>
        <authorList>
            <person name="Klenk H.-P."/>
        </authorList>
    </citation>
    <scope>NUCLEOTIDE SEQUENCE [LARGE SCALE GENOMIC DNA]</scope>
    <source>
        <strain evidence="1 2">DSM 4813</strain>
    </source>
</reference>
<protein>
    <submittedName>
        <fullName evidence="1">Uncharacterized protein</fullName>
    </submittedName>
</protein>
<keyword evidence="2" id="KW-1185">Reference proteome</keyword>
<dbReference type="EMBL" id="VFOS01000001">
    <property type="protein sequence ID" value="TQL63591.1"/>
    <property type="molecule type" value="Genomic_DNA"/>
</dbReference>
<organism evidence="1 2">
    <name type="scientific">Rarobacter faecitabidus</name>
    <dbReference type="NCBI Taxonomy" id="13243"/>
    <lineage>
        <taxon>Bacteria</taxon>
        <taxon>Bacillati</taxon>
        <taxon>Actinomycetota</taxon>
        <taxon>Actinomycetes</taxon>
        <taxon>Micrococcales</taxon>
        <taxon>Rarobacteraceae</taxon>
        <taxon>Rarobacter</taxon>
    </lineage>
</organism>
<dbReference type="OrthoDB" id="4872000at2"/>
<gene>
    <name evidence="1" type="ORF">FB461_0053</name>
</gene>
<dbReference type="Proteomes" id="UP000315389">
    <property type="component" value="Unassembled WGS sequence"/>
</dbReference>
<comment type="caution">
    <text evidence="1">The sequence shown here is derived from an EMBL/GenBank/DDBJ whole genome shotgun (WGS) entry which is preliminary data.</text>
</comment>
<dbReference type="RefSeq" id="WP_142117878.1">
    <property type="nucleotide sequence ID" value="NZ_BAAASV010000002.1"/>
</dbReference>
<evidence type="ECO:0000313" key="1">
    <source>
        <dbReference type="EMBL" id="TQL63591.1"/>
    </source>
</evidence>
<proteinExistence type="predicted"/>
<accession>A0A542ZTC7</accession>
<evidence type="ECO:0000313" key="2">
    <source>
        <dbReference type="Proteomes" id="UP000315389"/>
    </source>
</evidence>
<name>A0A542ZTC7_RARFA</name>